<organism evidence="9 10">
    <name type="scientific">Stakelama flava</name>
    <dbReference type="NCBI Taxonomy" id="2860338"/>
    <lineage>
        <taxon>Bacteria</taxon>
        <taxon>Pseudomonadati</taxon>
        <taxon>Pseudomonadota</taxon>
        <taxon>Alphaproteobacteria</taxon>
        <taxon>Sphingomonadales</taxon>
        <taxon>Sphingomonadaceae</taxon>
        <taxon>Stakelama</taxon>
    </lineage>
</organism>
<accession>A0ABS6XGN0</accession>
<dbReference type="SMART" id="SM00304">
    <property type="entry name" value="HAMP"/>
    <property type="match status" value="2"/>
</dbReference>
<evidence type="ECO:0000256" key="4">
    <source>
        <dbReference type="SAM" id="Coils"/>
    </source>
</evidence>
<keyword evidence="10" id="KW-1185">Reference proteome</keyword>
<dbReference type="InterPro" id="IPR051310">
    <property type="entry name" value="MCP_chemotaxis"/>
</dbReference>
<keyword evidence="4" id="KW-0175">Coiled coil</keyword>
<evidence type="ECO:0000256" key="6">
    <source>
        <dbReference type="SAM" id="Phobius"/>
    </source>
</evidence>
<dbReference type="Proteomes" id="UP001197214">
    <property type="component" value="Unassembled WGS sequence"/>
</dbReference>
<dbReference type="PROSITE" id="PS50885">
    <property type="entry name" value="HAMP"/>
    <property type="match status" value="2"/>
</dbReference>
<keyword evidence="6" id="KW-1133">Transmembrane helix</keyword>
<dbReference type="PANTHER" id="PTHR43531:SF11">
    <property type="entry name" value="METHYL-ACCEPTING CHEMOTAXIS PROTEIN 3"/>
    <property type="match status" value="1"/>
</dbReference>
<feature type="transmembrane region" description="Helical" evidence="6">
    <location>
        <begin position="168"/>
        <end position="188"/>
    </location>
</feature>
<dbReference type="Pfam" id="PF00672">
    <property type="entry name" value="HAMP"/>
    <property type="match status" value="1"/>
</dbReference>
<feature type="coiled-coil region" evidence="4">
    <location>
        <begin position="437"/>
        <end position="464"/>
    </location>
</feature>
<protein>
    <submittedName>
        <fullName evidence="9">HAMP domain-containing protein</fullName>
    </submittedName>
</protein>
<dbReference type="PANTHER" id="PTHR43531">
    <property type="entry name" value="PROTEIN ICFG"/>
    <property type="match status" value="1"/>
</dbReference>
<proteinExistence type="inferred from homology"/>
<evidence type="ECO:0000313" key="9">
    <source>
        <dbReference type="EMBL" id="MBW4329375.1"/>
    </source>
</evidence>
<keyword evidence="6" id="KW-0472">Membrane</keyword>
<feature type="region of interest" description="Disordered" evidence="5">
    <location>
        <begin position="556"/>
        <end position="578"/>
    </location>
</feature>
<evidence type="ECO:0000256" key="2">
    <source>
        <dbReference type="ARBA" id="ARBA00029447"/>
    </source>
</evidence>
<dbReference type="PROSITE" id="PS50111">
    <property type="entry name" value="CHEMOTAXIS_TRANSDUC_2"/>
    <property type="match status" value="1"/>
</dbReference>
<keyword evidence="6" id="KW-0812">Transmembrane</keyword>
<feature type="domain" description="HAMP" evidence="8">
    <location>
        <begin position="190"/>
        <end position="243"/>
    </location>
</feature>
<evidence type="ECO:0000259" key="7">
    <source>
        <dbReference type="PROSITE" id="PS50111"/>
    </source>
</evidence>
<gene>
    <name evidence="9" type="ORF">KY084_00585</name>
</gene>
<feature type="compositionally biased region" description="Low complexity" evidence="5">
    <location>
        <begin position="566"/>
        <end position="578"/>
    </location>
</feature>
<reference evidence="9 10" key="1">
    <citation type="submission" date="2021-07" db="EMBL/GenBank/DDBJ databases">
        <title>Stakelama flava sp. nov., a novel endophytic bacterium isolated from branch of Kandelia candel.</title>
        <authorList>
            <person name="Tuo L."/>
        </authorList>
    </citation>
    <scope>NUCLEOTIDE SEQUENCE [LARGE SCALE GENOMIC DNA]</scope>
    <source>
        <strain evidence="9 10">CBK3Z-3</strain>
    </source>
</reference>
<evidence type="ECO:0000256" key="3">
    <source>
        <dbReference type="PROSITE-ProRule" id="PRU00284"/>
    </source>
</evidence>
<comment type="similarity">
    <text evidence="2">Belongs to the methyl-accepting chemotaxis (MCP) protein family.</text>
</comment>
<dbReference type="InterPro" id="IPR003660">
    <property type="entry name" value="HAMP_dom"/>
</dbReference>
<evidence type="ECO:0000256" key="1">
    <source>
        <dbReference type="ARBA" id="ARBA00022500"/>
    </source>
</evidence>
<evidence type="ECO:0000313" key="10">
    <source>
        <dbReference type="Proteomes" id="UP001197214"/>
    </source>
</evidence>
<name>A0ABS6XGN0_9SPHN</name>
<comment type="caution">
    <text evidence="9">The sequence shown here is derived from an EMBL/GenBank/DDBJ whole genome shotgun (WGS) entry which is preliminary data.</text>
</comment>
<keyword evidence="3" id="KW-0807">Transducer</keyword>
<dbReference type="Pfam" id="PF00015">
    <property type="entry name" value="MCPsignal"/>
    <property type="match status" value="1"/>
</dbReference>
<evidence type="ECO:0000259" key="8">
    <source>
        <dbReference type="PROSITE" id="PS50885"/>
    </source>
</evidence>
<sequence>MAAALCTLAFIYVASSRVSSLTEVNDRIDHEQALSAKVENSLLLAVANLRGFAMTKDPAEAAAFKRNMASFHAAVNELRPLLKEPDDAQLLEKTVAEAERWERQDATPILAQMSSAERTRADDLLRRAQGSATVRNLVAGAETLRKQKYDAVQGSLEKMHKAAVAEEWAVWVGAIVMIAVAMGLWRLLCGLLGQPVVKLTEVMRTLAGGNNNVDVPDAERGDELGSMAKAVLVFRDTAQAKEAADKAKAKADAEQLMVVDTLKDRLGRIADGDLTASIDADFPTDYREVKENFNKALASLCELIGTVIYSSATIRGSSGEVADASEDLARRTETNAASLEQTSAALSQMNDRVKATANAAGGTAQSAGDALTAVESGRGVTDGAVTAMARVAEQAKGIDDVIEGLDKIAFQTRVLAMNAAVEAGRAGEAGQGFAVVADLVSALAMRAEEEASRAREQLSATREEIGSAVDAVQHVDDALKSICDGVNNVHRLVASIAQDNQAQADAVNEISDVIEQMGHSTQQNAAMVEESSAAARTLAGEVAVLADQTARFTIPSKRTQPRRAAARNMDAPAMAAAH</sequence>
<evidence type="ECO:0000256" key="5">
    <source>
        <dbReference type="SAM" id="MobiDB-lite"/>
    </source>
</evidence>
<feature type="domain" description="Methyl-accepting transducer" evidence="7">
    <location>
        <begin position="310"/>
        <end position="539"/>
    </location>
</feature>
<keyword evidence="1" id="KW-0145">Chemotaxis</keyword>
<dbReference type="InterPro" id="IPR004089">
    <property type="entry name" value="MCPsignal_dom"/>
</dbReference>
<dbReference type="EMBL" id="JAHWZX010000001">
    <property type="protein sequence ID" value="MBW4329375.1"/>
    <property type="molecule type" value="Genomic_DNA"/>
</dbReference>
<feature type="domain" description="HAMP" evidence="8">
    <location>
        <begin position="253"/>
        <end position="305"/>
    </location>
</feature>
<dbReference type="SMART" id="SM00283">
    <property type="entry name" value="MA"/>
    <property type="match status" value="1"/>
</dbReference>